<reference evidence="2 3" key="1">
    <citation type="submission" date="2019-07" db="EMBL/GenBank/DDBJ databases">
        <title>Whole genome shotgun sequence of Halolactibacillus alkaliphilus NBRC 103919.</title>
        <authorList>
            <person name="Hosoyama A."/>
            <person name="Uohara A."/>
            <person name="Ohji S."/>
            <person name="Ichikawa N."/>
        </authorList>
    </citation>
    <scope>NUCLEOTIDE SEQUENCE [LARGE SCALE GENOMIC DNA]</scope>
    <source>
        <strain evidence="2 3">NBRC 103919</strain>
    </source>
</reference>
<proteinExistence type="predicted"/>
<dbReference type="AlphaFoldDB" id="A0A511X0B9"/>
<gene>
    <name evidence="2" type="ORF">HAL01_08570</name>
</gene>
<dbReference type="OrthoDB" id="88903at2"/>
<dbReference type="InterPro" id="IPR011646">
    <property type="entry name" value="KAP_P-loop"/>
</dbReference>
<keyword evidence="3" id="KW-1185">Reference proteome</keyword>
<dbReference type="Proteomes" id="UP000321400">
    <property type="component" value="Unassembled WGS sequence"/>
</dbReference>
<name>A0A511X0B9_9BACI</name>
<dbReference type="InterPro" id="IPR052754">
    <property type="entry name" value="NTPase_KAP_P-loop"/>
</dbReference>
<feature type="domain" description="KAP NTPase" evidence="1">
    <location>
        <begin position="14"/>
        <end position="389"/>
    </location>
</feature>
<sequence>MWADNASKIDMLSYEPYAELLYDISMSERVNPLTVGLLGNWGSGKSTVLNLIEKKIKSEKNPNVETVFVNAWMFEGYDDAKTALMEVILRTLEENETIKEKVGESLKTLRERVDWFRLGGYAIKKGIPYMVNATLGNPLPMIVDGIKTLVPKNGEQTEELIKELLKTKEFFKEQPNDNVVQNIRLFRKEFEKMMSDSKLDNLIIIIDDLDRCSPERIIETLEAIRLFLAVTKTTFIIAIDEDVVSYAVQSKYPKIDDATLNISKDYIEKIIQMPIRIPELSDNDVKNYLKLLICEIFLKDDHLTRLLLGLKERQVFVKGEIISQDEILAILKLEEYGEEEVFKAGSSKEDFEVQLDIFNRVAEIIASTLKGNPRQAKRFLNTFYIRKRLSEIQGLKLDLSILAKLMVLEYTHIELFRELYVWHVKSEGYARELEDLIKFPLEESTETNELKQKYSSMWFKPIIQQWLEVEPVNIHEEDLRQYFYLAKEAIKEKNISMLNLTAEERKWVNDVCAEGLNESLRKQKIEELSMAENIDHSRVIKGIIAKYHSDREANVKILIGVYEQFLNLRGEILKEIKKLRKEDFSPPIIKNFNIIKGINAQDYEELKKYFVDEGKIERAFWERIENPNG</sequence>
<comment type="caution">
    <text evidence="2">The sequence shown here is derived from an EMBL/GenBank/DDBJ whole genome shotgun (WGS) entry which is preliminary data.</text>
</comment>
<dbReference type="EMBL" id="BJYE01000007">
    <property type="protein sequence ID" value="GEN56393.1"/>
    <property type="molecule type" value="Genomic_DNA"/>
</dbReference>
<organism evidence="2 3">
    <name type="scientific">Halolactibacillus alkaliphilus</name>
    <dbReference type="NCBI Taxonomy" id="442899"/>
    <lineage>
        <taxon>Bacteria</taxon>
        <taxon>Bacillati</taxon>
        <taxon>Bacillota</taxon>
        <taxon>Bacilli</taxon>
        <taxon>Bacillales</taxon>
        <taxon>Bacillaceae</taxon>
        <taxon>Halolactibacillus</taxon>
    </lineage>
</organism>
<accession>A0A511X0B9</accession>
<dbReference type="STRING" id="442899.SAMN05720591_12240"/>
<evidence type="ECO:0000313" key="3">
    <source>
        <dbReference type="Proteomes" id="UP000321400"/>
    </source>
</evidence>
<evidence type="ECO:0000313" key="2">
    <source>
        <dbReference type="EMBL" id="GEN56393.1"/>
    </source>
</evidence>
<dbReference type="SUPFAM" id="SSF52540">
    <property type="entry name" value="P-loop containing nucleoside triphosphate hydrolases"/>
    <property type="match status" value="1"/>
</dbReference>
<dbReference type="Pfam" id="PF07693">
    <property type="entry name" value="KAP_NTPase"/>
    <property type="match status" value="1"/>
</dbReference>
<dbReference type="PANTHER" id="PTHR22674">
    <property type="entry name" value="NTPASE, KAP FAMILY P-LOOP DOMAIN-CONTAINING 1"/>
    <property type="match status" value="1"/>
</dbReference>
<dbReference type="RefSeq" id="WP_089802553.1">
    <property type="nucleotide sequence ID" value="NZ_BJYE01000007.1"/>
</dbReference>
<dbReference type="InterPro" id="IPR027417">
    <property type="entry name" value="P-loop_NTPase"/>
</dbReference>
<dbReference type="Gene3D" id="3.40.50.300">
    <property type="entry name" value="P-loop containing nucleotide triphosphate hydrolases"/>
    <property type="match status" value="1"/>
</dbReference>
<dbReference type="PANTHER" id="PTHR22674:SF6">
    <property type="entry name" value="NTPASE KAP FAMILY P-LOOP DOMAIN-CONTAINING PROTEIN 1"/>
    <property type="match status" value="1"/>
</dbReference>
<evidence type="ECO:0000259" key="1">
    <source>
        <dbReference type="Pfam" id="PF07693"/>
    </source>
</evidence>
<protein>
    <recommendedName>
        <fullName evidence="1">KAP NTPase domain-containing protein</fullName>
    </recommendedName>
</protein>